<keyword evidence="2" id="KW-1185">Reference proteome</keyword>
<gene>
    <name evidence="1" type="ORF">Tco_0990085</name>
</gene>
<dbReference type="Proteomes" id="UP001151760">
    <property type="component" value="Unassembled WGS sequence"/>
</dbReference>
<organism evidence="1 2">
    <name type="scientific">Tanacetum coccineum</name>
    <dbReference type="NCBI Taxonomy" id="301880"/>
    <lineage>
        <taxon>Eukaryota</taxon>
        <taxon>Viridiplantae</taxon>
        <taxon>Streptophyta</taxon>
        <taxon>Embryophyta</taxon>
        <taxon>Tracheophyta</taxon>
        <taxon>Spermatophyta</taxon>
        <taxon>Magnoliopsida</taxon>
        <taxon>eudicotyledons</taxon>
        <taxon>Gunneridae</taxon>
        <taxon>Pentapetalae</taxon>
        <taxon>asterids</taxon>
        <taxon>campanulids</taxon>
        <taxon>Asterales</taxon>
        <taxon>Asteraceae</taxon>
        <taxon>Asteroideae</taxon>
        <taxon>Anthemideae</taxon>
        <taxon>Anthemidinae</taxon>
        <taxon>Tanacetum</taxon>
    </lineage>
</organism>
<comment type="caution">
    <text evidence="1">The sequence shown here is derived from an EMBL/GenBank/DDBJ whole genome shotgun (WGS) entry which is preliminary data.</text>
</comment>
<name>A0ABQ5EVF7_9ASTR</name>
<accession>A0ABQ5EVF7</accession>
<evidence type="ECO:0000313" key="1">
    <source>
        <dbReference type="EMBL" id="GJT55031.1"/>
    </source>
</evidence>
<reference evidence="1" key="1">
    <citation type="journal article" date="2022" name="Int. J. Mol. Sci.">
        <title>Draft Genome of Tanacetum Coccineum: Genomic Comparison of Closely Related Tanacetum-Family Plants.</title>
        <authorList>
            <person name="Yamashiro T."/>
            <person name="Shiraishi A."/>
            <person name="Nakayama K."/>
            <person name="Satake H."/>
        </authorList>
    </citation>
    <scope>NUCLEOTIDE SEQUENCE</scope>
</reference>
<reference evidence="1" key="2">
    <citation type="submission" date="2022-01" db="EMBL/GenBank/DDBJ databases">
        <authorList>
            <person name="Yamashiro T."/>
            <person name="Shiraishi A."/>
            <person name="Satake H."/>
            <person name="Nakayama K."/>
        </authorList>
    </citation>
    <scope>NUCLEOTIDE SEQUENCE</scope>
</reference>
<sequence length="239" mass="27081">MGLTSMVSYEAVAKITSLPKGPLGDKDSKGNKTPVDMELINLTVADLSGTGAKYQDELTQESDDEEVFAIGEDMDEDTKAAKEEHYPKLKKYDNILPLTERQLVKYLRKVSRVLFTRITEEQWAHHEEAVVPYADLRASIEGYYEENVDHMDRTNKVINAALNSFDKNKIARGDLLNDLNGVTETLKDIQDTVKEDHVLNKKVIEATKAYTKNFTYLTELLTLIKNFDFQGLKSLVESL</sequence>
<protein>
    <submittedName>
        <fullName evidence="1">Uncharacterized protein</fullName>
    </submittedName>
</protein>
<dbReference type="EMBL" id="BQNB010016723">
    <property type="protein sequence ID" value="GJT55031.1"/>
    <property type="molecule type" value="Genomic_DNA"/>
</dbReference>
<proteinExistence type="predicted"/>
<evidence type="ECO:0000313" key="2">
    <source>
        <dbReference type="Proteomes" id="UP001151760"/>
    </source>
</evidence>